<dbReference type="EMBL" id="JBHUON010000002">
    <property type="protein sequence ID" value="MFD2863451.1"/>
    <property type="molecule type" value="Genomic_DNA"/>
</dbReference>
<gene>
    <name evidence="2" type="ORF">ACFSYC_02020</name>
</gene>
<organism evidence="2 3">
    <name type="scientific">Mucilaginibacter antarcticus</name>
    <dbReference type="NCBI Taxonomy" id="1855725"/>
    <lineage>
        <taxon>Bacteria</taxon>
        <taxon>Pseudomonadati</taxon>
        <taxon>Bacteroidota</taxon>
        <taxon>Sphingobacteriia</taxon>
        <taxon>Sphingobacteriales</taxon>
        <taxon>Sphingobacteriaceae</taxon>
        <taxon>Mucilaginibacter</taxon>
    </lineage>
</organism>
<name>A0ABW5XK15_9SPHI</name>
<protein>
    <submittedName>
        <fullName evidence="2">Uncharacterized protein</fullName>
    </submittedName>
</protein>
<comment type="caution">
    <text evidence="2">The sequence shown here is derived from an EMBL/GenBank/DDBJ whole genome shotgun (WGS) entry which is preliminary data.</text>
</comment>
<keyword evidence="1" id="KW-1133">Transmembrane helix</keyword>
<keyword evidence="1" id="KW-0812">Transmembrane</keyword>
<feature type="transmembrane region" description="Helical" evidence="1">
    <location>
        <begin position="92"/>
        <end position="108"/>
    </location>
</feature>
<evidence type="ECO:0000313" key="3">
    <source>
        <dbReference type="Proteomes" id="UP001597601"/>
    </source>
</evidence>
<feature type="transmembrane region" description="Helical" evidence="1">
    <location>
        <begin position="114"/>
        <end position="134"/>
    </location>
</feature>
<sequence>MKTRFLFPHGFRKIGIVIFLIGVILYAFSLCSDAIGEYVVTQRNLGNTIPIDIIFNDAILICLITGLLLVAFSKEKEEDEQIAQLRLDCLQWAIYFNYVLMLICVLVFNGGNFFAVMVYNMLTPLAFFIVRFRWKMHQSNSSLLTEKSAV</sequence>
<keyword evidence="3" id="KW-1185">Reference proteome</keyword>
<keyword evidence="1" id="KW-0472">Membrane</keyword>
<feature type="transmembrane region" description="Helical" evidence="1">
    <location>
        <begin position="53"/>
        <end position="72"/>
    </location>
</feature>
<evidence type="ECO:0000256" key="1">
    <source>
        <dbReference type="SAM" id="Phobius"/>
    </source>
</evidence>
<accession>A0ABW5XK15</accession>
<evidence type="ECO:0000313" key="2">
    <source>
        <dbReference type="EMBL" id="MFD2863451.1"/>
    </source>
</evidence>
<reference evidence="3" key="1">
    <citation type="journal article" date="2019" name="Int. J. Syst. Evol. Microbiol.">
        <title>The Global Catalogue of Microorganisms (GCM) 10K type strain sequencing project: providing services to taxonomists for standard genome sequencing and annotation.</title>
        <authorList>
            <consortium name="The Broad Institute Genomics Platform"/>
            <consortium name="The Broad Institute Genome Sequencing Center for Infectious Disease"/>
            <person name="Wu L."/>
            <person name="Ma J."/>
        </authorList>
    </citation>
    <scope>NUCLEOTIDE SEQUENCE [LARGE SCALE GENOMIC DNA]</scope>
    <source>
        <strain evidence="3">KCTC 52232</strain>
    </source>
</reference>
<dbReference type="Proteomes" id="UP001597601">
    <property type="component" value="Unassembled WGS sequence"/>
</dbReference>
<dbReference type="RefSeq" id="WP_377122990.1">
    <property type="nucleotide sequence ID" value="NZ_JBHUON010000002.1"/>
</dbReference>
<proteinExistence type="predicted"/>